<reference evidence="2" key="1">
    <citation type="journal article" date="2024" name="Gigascience">
        <title>Chromosome-level genome of the poultry shaft louse Menopon gallinae provides insight into the host-switching and adaptive evolution of parasitic lice.</title>
        <authorList>
            <person name="Xu Y."/>
            <person name="Ma L."/>
            <person name="Liu S."/>
            <person name="Liang Y."/>
            <person name="Liu Q."/>
            <person name="He Z."/>
            <person name="Tian L."/>
            <person name="Duan Y."/>
            <person name="Cai W."/>
            <person name="Li H."/>
            <person name="Song F."/>
        </authorList>
    </citation>
    <scope>NUCLEOTIDE SEQUENCE</scope>
    <source>
        <strain evidence="2">Cailab_2023a</strain>
    </source>
</reference>
<organism evidence="2">
    <name type="scientific">Menopon gallinae</name>
    <name type="common">poultry shaft louse</name>
    <dbReference type="NCBI Taxonomy" id="328185"/>
    <lineage>
        <taxon>Eukaryota</taxon>
        <taxon>Metazoa</taxon>
        <taxon>Ecdysozoa</taxon>
        <taxon>Arthropoda</taxon>
        <taxon>Hexapoda</taxon>
        <taxon>Insecta</taxon>
        <taxon>Pterygota</taxon>
        <taxon>Neoptera</taxon>
        <taxon>Paraneoptera</taxon>
        <taxon>Psocodea</taxon>
        <taxon>Troctomorpha</taxon>
        <taxon>Phthiraptera</taxon>
        <taxon>Amblycera</taxon>
        <taxon>Menoponidae</taxon>
        <taxon>Menopon</taxon>
    </lineage>
</organism>
<proteinExistence type="predicted"/>
<accession>A0AAW2IA88</accession>
<evidence type="ECO:0000313" key="2">
    <source>
        <dbReference type="EMBL" id="KAL0279282.1"/>
    </source>
</evidence>
<name>A0AAW2IA88_9NEOP</name>
<evidence type="ECO:0000256" key="1">
    <source>
        <dbReference type="SAM" id="MobiDB-lite"/>
    </source>
</evidence>
<dbReference type="EMBL" id="JARGDH010000001">
    <property type="protein sequence ID" value="KAL0279282.1"/>
    <property type="molecule type" value="Genomic_DNA"/>
</dbReference>
<gene>
    <name evidence="2" type="ORF">PYX00_000877</name>
</gene>
<feature type="region of interest" description="Disordered" evidence="1">
    <location>
        <begin position="1"/>
        <end position="20"/>
    </location>
</feature>
<sequence length="70" mass="8043">MKKHTNDCLVKTNENRSNAAGKPLTRKKIAAFEIIQEFYRCLFVNNERSSCPCNLHCPVKIFTRTEGNVN</sequence>
<protein>
    <submittedName>
        <fullName evidence="2">Uncharacterized protein</fullName>
    </submittedName>
</protein>
<comment type="caution">
    <text evidence="2">The sequence shown here is derived from an EMBL/GenBank/DDBJ whole genome shotgun (WGS) entry which is preliminary data.</text>
</comment>
<dbReference type="AlphaFoldDB" id="A0AAW2IA88"/>